<dbReference type="Proteomes" id="UP000008021">
    <property type="component" value="Chromosome 3"/>
</dbReference>
<dbReference type="PANTHER" id="PTHR32378">
    <property type="entry name" value="GUANINE NUCLEOTIDE-BINDING PROTEIN SUBUNIT GAMMA 3"/>
    <property type="match status" value="1"/>
</dbReference>
<dbReference type="STRING" id="40149.A0A0E0D1Z2"/>
<name>A0A0E0D1Z2_9ORYZ</name>
<accession>A0A0E0D1Z2</accession>
<reference evidence="1" key="2">
    <citation type="submission" date="2018-05" db="EMBL/GenBank/DDBJ databases">
        <title>OmerRS3 (Oryza meridionalis Reference Sequence Version 3).</title>
        <authorList>
            <person name="Zhang J."/>
            <person name="Kudrna D."/>
            <person name="Lee S."/>
            <person name="Talag J."/>
            <person name="Welchert J."/>
            <person name="Wing R.A."/>
        </authorList>
    </citation>
    <scope>NUCLEOTIDE SEQUENCE [LARGE SCALE GENOMIC DNA]</scope>
    <source>
        <strain evidence="1">cv. OR44</strain>
    </source>
</reference>
<organism evidence="1">
    <name type="scientific">Oryza meridionalis</name>
    <dbReference type="NCBI Taxonomy" id="40149"/>
    <lineage>
        <taxon>Eukaryota</taxon>
        <taxon>Viridiplantae</taxon>
        <taxon>Streptophyta</taxon>
        <taxon>Embryophyta</taxon>
        <taxon>Tracheophyta</taxon>
        <taxon>Spermatophyta</taxon>
        <taxon>Magnoliopsida</taxon>
        <taxon>Liliopsida</taxon>
        <taxon>Poales</taxon>
        <taxon>Poaceae</taxon>
        <taxon>BOP clade</taxon>
        <taxon>Oryzoideae</taxon>
        <taxon>Oryzeae</taxon>
        <taxon>Oryzinae</taxon>
        <taxon>Oryza</taxon>
    </lineage>
</organism>
<evidence type="ECO:0000313" key="2">
    <source>
        <dbReference type="Proteomes" id="UP000008021"/>
    </source>
</evidence>
<dbReference type="InterPro" id="IPR055305">
    <property type="entry name" value="GG3-like"/>
</dbReference>
<dbReference type="Gramene" id="OMERI03G19140.1">
    <property type="protein sequence ID" value="OMERI03G19140.1"/>
    <property type="gene ID" value="OMERI03G19140"/>
</dbReference>
<dbReference type="PANTHER" id="PTHR32378:SF7">
    <property type="entry name" value="OS03G0407400 PROTEIN"/>
    <property type="match status" value="1"/>
</dbReference>
<evidence type="ECO:0000313" key="1">
    <source>
        <dbReference type="EnsemblPlants" id="OMERI03G19140.1"/>
    </source>
</evidence>
<reference evidence="1" key="1">
    <citation type="submission" date="2015-04" db="UniProtKB">
        <authorList>
            <consortium name="EnsemblPlants"/>
        </authorList>
    </citation>
    <scope>IDENTIFICATION</scope>
</reference>
<keyword evidence="2" id="KW-1185">Reference proteome</keyword>
<dbReference type="AlphaFoldDB" id="A0A0E0D1Z2"/>
<sequence length="190" mass="21404">MAAAPRPKSPPAPPDPCGRHRLQLAVDALHREIGFLELFVQSKCVLPQLPLLDLLLQQRRRRLLLLLLQPQEAELLLLLQLLLLLLLLMCGGVNEESVSLPPPQQQLLLLPPSLLLRRRRRRVRKELQLQPAVRVLRAAVRGMLVPLHLPVPVPRRLLLRVPGVQVLLRRPSLLPPLLVIERSSEAALIG</sequence>
<protein>
    <submittedName>
        <fullName evidence="1">Uncharacterized protein</fullName>
    </submittedName>
</protein>
<dbReference type="EnsemblPlants" id="OMERI03G19140.1">
    <property type="protein sequence ID" value="OMERI03G19140.1"/>
    <property type="gene ID" value="OMERI03G19140"/>
</dbReference>
<proteinExistence type="predicted"/>